<dbReference type="Gene3D" id="1.20.5.170">
    <property type="match status" value="1"/>
</dbReference>
<accession>A0ABR2AB77</accession>
<dbReference type="PROSITE" id="PS00036">
    <property type="entry name" value="BZIP_BASIC"/>
    <property type="match status" value="1"/>
</dbReference>
<keyword evidence="4" id="KW-0804">Transcription</keyword>
<evidence type="ECO:0000256" key="5">
    <source>
        <dbReference type="ARBA" id="ARBA00023242"/>
    </source>
</evidence>
<keyword evidence="9" id="KW-1185">Reference proteome</keyword>
<evidence type="ECO:0000256" key="6">
    <source>
        <dbReference type="SAM" id="MobiDB-lite"/>
    </source>
</evidence>
<dbReference type="SUPFAM" id="SSF57959">
    <property type="entry name" value="Leucine zipper domain"/>
    <property type="match status" value="1"/>
</dbReference>
<dbReference type="EMBL" id="JBBPBN010000287">
    <property type="protein sequence ID" value="KAK8490276.1"/>
    <property type="molecule type" value="Genomic_DNA"/>
</dbReference>
<protein>
    <recommendedName>
        <fullName evidence="7">BZIP domain-containing protein</fullName>
    </recommendedName>
</protein>
<gene>
    <name evidence="8" type="ORF">V6N11_048202</name>
</gene>
<sequence length="178" mass="19858">MASSSSGSSTATTLTGNSGSSGEDLQALMEERKRKRMASNRESARRSRMRKREHSDELMATVTRLQKQNHDMVAAVNFTAQHLLDVEAENSVLRARVGELSRRLESLNEIIGFLNDNESARLVECNEPGVDSFLNPFNLAYLNQPIMASPDNMFQSPVAGDHEAERVVLQFFPQCLDQ</sequence>
<evidence type="ECO:0000313" key="9">
    <source>
        <dbReference type="Proteomes" id="UP001396334"/>
    </source>
</evidence>
<evidence type="ECO:0000313" key="8">
    <source>
        <dbReference type="EMBL" id="KAK8490276.1"/>
    </source>
</evidence>
<dbReference type="Pfam" id="PF00170">
    <property type="entry name" value="bZIP_1"/>
    <property type="match status" value="1"/>
</dbReference>
<keyword evidence="2" id="KW-0805">Transcription regulation</keyword>
<feature type="compositionally biased region" description="Low complexity" evidence="6">
    <location>
        <begin position="1"/>
        <end position="22"/>
    </location>
</feature>
<evidence type="ECO:0000259" key="7">
    <source>
        <dbReference type="PROSITE" id="PS50217"/>
    </source>
</evidence>
<dbReference type="Proteomes" id="UP001396334">
    <property type="component" value="Unassembled WGS sequence"/>
</dbReference>
<dbReference type="InterPro" id="IPR004827">
    <property type="entry name" value="bZIP"/>
</dbReference>
<reference evidence="8 9" key="1">
    <citation type="journal article" date="2024" name="G3 (Bethesda)">
        <title>Genome assembly of Hibiscus sabdariffa L. provides insights into metabolisms of medicinal natural products.</title>
        <authorList>
            <person name="Kim T."/>
        </authorList>
    </citation>
    <scope>NUCLEOTIDE SEQUENCE [LARGE SCALE GENOMIC DNA]</scope>
    <source>
        <strain evidence="8">TK-2024</strain>
        <tissue evidence="8">Old leaves</tissue>
    </source>
</reference>
<dbReference type="PANTHER" id="PTHR45764:SF76">
    <property type="entry name" value="OS02G0132500 PROTEIN"/>
    <property type="match status" value="1"/>
</dbReference>
<dbReference type="InterPro" id="IPR046347">
    <property type="entry name" value="bZIP_sf"/>
</dbReference>
<evidence type="ECO:0000256" key="2">
    <source>
        <dbReference type="ARBA" id="ARBA00023015"/>
    </source>
</evidence>
<feature type="region of interest" description="Disordered" evidence="6">
    <location>
        <begin position="1"/>
        <end position="57"/>
    </location>
</feature>
<dbReference type="SMART" id="SM00338">
    <property type="entry name" value="BRLZ"/>
    <property type="match status" value="1"/>
</dbReference>
<keyword evidence="5" id="KW-0539">Nucleus</keyword>
<evidence type="ECO:0000256" key="4">
    <source>
        <dbReference type="ARBA" id="ARBA00023163"/>
    </source>
</evidence>
<comment type="caution">
    <text evidence="8">The sequence shown here is derived from an EMBL/GenBank/DDBJ whole genome shotgun (WGS) entry which is preliminary data.</text>
</comment>
<organism evidence="8 9">
    <name type="scientific">Hibiscus sabdariffa</name>
    <name type="common">roselle</name>
    <dbReference type="NCBI Taxonomy" id="183260"/>
    <lineage>
        <taxon>Eukaryota</taxon>
        <taxon>Viridiplantae</taxon>
        <taxon>Streptophyta</taxon>
        <taxon>Embryophyta</taxon>
        <taxon>Tracheophyta</taxon>
        <taxon>Spermatophyta</taxon>
        <taxon>Magnoliopsida</taxon>
        <taxon>eudicotyledons</taxon>
        <taxon>Gunneridae</taxon>
        <taxon>Pentapetalae</taxon>
        <taxon>rosids</taxon>
        <taxon>malvids</taxon>
        <taxon>Malvales</taxon>
        <taxon>Malvaceae</taxon>
        <taxon>Malvoideae</taxon>
        <taxon>Hibiscus</taxon>
    </lineage>
</organism>
<dbReference type="InterPro" id="IPR045314">
    <property type="entry name" value="bZIP_plant_GBF1"/>
</dbReference>
<dbReference type="CDD" id="cd14702">
    <property type="entry name" value="bZIP_plant_GBF1"/>
    <property type="match status" value="1"/>
</dbReference>
<evidence type="ECO:0000256" key="3">
    <source>
        <dbReference type="ARBA" id="ARBA00023125"/>
    </source>
</evidence>
<dbReference type="PANTHER" id="PTHR45764">
    <property type="entry name" value="BZIP TRANSCRIPTION FACTOR 44"/>
    <property type="match status" value="1"/>
</dbReference>
<feature type="domain" description="BZIP" evidence="7">
    <location>
        <begin position="30"/>
        <end position="93"/>
    </location>
</feature>
<name>A0ABR2AB77_9ROSI</name>
<dbReference type="PROSITE" id="PS50217">
    <property type="entry name" value="BZIP"/>
    <property type="match status" value="1"/>
</dbReference>
<evidence type="ECO:0000256" key="1">
    <source>
        <dbReference type="ARBA" id="ARBA00004123"/>
    </source>
</evidence>
<proteinExistence type="predicted"/>
<comment type="subcellular location">
    <subcellularLocation>
        <location evidence="1">Nucleus</location>
    </subcellularLocation>
</comment>
<keyword evidence="3" id="KW-0238">DNA-binding</keyword>